<evidence type="ECO:0000259" key="1">
    <source>
        <dbReference type="Pfam" id="PF16976"/>
    </source>
</evidence>
<dbReference type="InterPro" id="IPR031571">
    <property type="entry name" value="RcpC_dom"/>
</dbReference>
<dbReference type="Proteomes" id="UP001230005">
    <property type="component" value="Unassembled WGS sequence"/>
</dbReference>
<comment type="caution">
    <text evidence="2">The sequence shown here is derived from an EMBL/GenBank/DDBJ whole genome shotgun (WGS) entry which is preliminary data.</text>
</comment>
<name>A0ABT9ZYD9_9BACI</name>
<proteinExistence type="predicted"/>
<accession>A0ABT9ZYD9</accession>
<sequence length="175" mass="19090">MNMKKVSVISIIFGVLTAALLMLFISNAEEEMADMDEGTLLEEEEIEEEDHSTLLDISEGYRAISITVDEVQGVSGFIRPGDYVDVISHLPTEAGTPMTQILLQNIRVLSVGSPQTVVEEVTSYRTVTLEVTPVDGATLSLASENGLVVFILRGADDNHIGPNEKVRIEQLQEGE</sequence>
<dbReference type="EMBL" id="JAUSUG010000012">
    <property type="protein sequence ID" value="MDQ0255747.1"/>
    <property type="molecule type" value="Genomic_DNA"/>
</dbReference>
<feature type="domain" description="Flp pilus assembly protein RcpC/CpaB" evidence="1">
    <location>
        <begin position="57"/>
        <end position="153"/>
    </location>
</feature>
<protein>
    <submittedName>
        <fullName evidence="2">Flp pilus assembly protein CpaB</fullName>
    </submittedName>
</protein>
<reference evidence="2 3" key="1">
    <citation type="submission" date="2023-07" db="EMBL/GenBank/DDBJ databases">
        <title>Genomic Encyclopedia of Type Strains, Phase IV (KMG-IV): sequencing the most valuable type-strain genomes for metagenomic binning, comparative biology and taxonomic classification.</title>
        <authorList>
            <person name="Goeker M."/>
        </authorList>
    </citation>
    <scope>NUCLEOTIDE SEQUENCE [LARGE SCALE GENOMIC DNA]</scope>
    <source>
        <strain evidence="2 3">DSM 9768</strain>
    </source>
</reference>
<gene>
    <name evidence="2" type="ORF">J2S74_003129</name>
</gene>
<dbReference type="NCBIfam" id="TIGR03177">
    <property type="entry name" value="pilus_cpaB"/>
    <property type="match status" value="1"/>
</dbReference>
<evidence type="ECO:0000313" key="3">
    <source>
        <dbReference type="Proteomes" id="UP001230005"/>
    </source>
</evidence>
<organism evidence="2 3">
    <name type="scientific">Evansella vedderi</name>
    <dbReference type="NCBI Taxonomy" id="38282"/>
    <lineage>
        <taxon>Bacteria</taxon>
        <taxon>Bacillati</taxon>
        <taxon>Bacillota</taxon>
        <taxon>Bacilli</taxon>
        <taxon>Bacillales</taxon>
        <taxon>Bacillaceae</taxon>
        <taxon>Evansella</taxon>
    </lineage>
</organism>
<evidence type="ECO:0000313" key="2">
    <source>
        <dbReference type="EMBL" id="MDQ0255747.1"/>
    </source>
</evidence>
<dbReference type="RefSeq" id="WP_307326862.1">
    <property type="nucleotide sequence ID" value="NZ_JAUSUG010000012.1"/>
</dbReference>
<dbReference type="Pfam" id="PF16976">
    <property type="entry name" value="RcpC"/>
    <property type="match status" value="1"/>
</dbReference>
<dbReference type="InterPro" id="IPR017592">
    <property type="entry name" value="Pilus_assmbl_Flp-typ_CpaB"/>
</dbReference>
<keyword evidence="3" id="KW-1185">Reference proteome</keyword>